<dbReference type="SUPFAM" id="SSF47384">
    <property type="entry name" value="Homodimeric domain of signal transducing histidine kinase"/>
    <property type="match status" value="1"/>
</dbReference>
<dbReference type="EC" id="2.7.13.3" evidence="3"/>
<dbReference type="Gene3D" id="3.30.450.20">
    <property type="entry name" value="PAS domain"/>
    <property type="match status" value="1"/>
</dbReference>
<dbReference type="Pfam" id="PF02518">
    <property type="entry name" value="HATPase_c"/>
    <property type="match status" value="1"/>
</dbReference>
<dbReference type="Gene3D" id="1.10.287.130">
    <property type="match status" value="1"/>
</dbReference>
<evidence type="ECO:0000256" key="3">
    <source>
        <dbReference type="ARBA" id="ARBA00012438"/>
    </source>
</evidence>
<dbReference type="GO" id="GO:0000155">
    <property type="term" value="F:phosphorelay sensor kinase activity"/>
    <property type="evidence" value="ECO:0007669"/>
    <property type="project" value="InterPro"/>
</dbReference>
<feature type="transmembrane region" description="Helical" evidence="18">
    <location>
        <begin position="20"/>
        <end position="43"/>
    </location>
</feature>
<dbReference type="Proteomes" id="UP000199527">
    <property type="component" value="Unassembled WGS sequence"/>
</dbReference>
<keyword evidence="13" id="KW-0067">ATP-binding</keyword>
<evidence type="ECO:0000256" key="14">
    <source>
        <dbReference type="ARBA" id="ARBA00022989"/>
    </source>
</evidence>
<dbReference type="PANTHER" id="PTHR45453:SF1">
    <property type="entry name" value="PHOSPHATE REGULON SENSOR PROTEIN PHOR"/>
    <property type="match status" value="1"/>
</dbReference>
<dbReference type="InterPro" id="IPR003661">
    <property type="entry name" value="HisK_dim/P_dom"/>
</dbReference>
<comment type="subcellular location">
    <subcellularLocation>
        <location evidence="2">Cell membrane</location>
    </subcellularLocation>
</comment>
<dbReference type="InterPro" id="IPR050351">
    <property type="entry name" value="BphY/WalK/GraS-like"/>
</dbReference>
<dbReference type="Pfam" id="PF11808">
    <property type="entry name" value="PhoR"/>
    <property type="match status" value="1"/>
</dbReference>
<dbReference type="SUPFAM" id="SSF55785">
    <property type="entry name" value="PYP-like sensor domain (PAS domain)"/>
    <property type="match status" value="1"/>
</dbReference>
<keyword evidence="12 20" id="KW-0418">Kinase</keyword>
<dbReference type="CDD" id="cd00082">
    <property type="entry name" value="HisKA"/>
    <property type="match status" value="1"/>
</dbReference>
<dbReference type="Pfam" id="PF00512">
    <property type="entry name" value="HisKA"/>
    <property type="match status" value="1"/>
</dbReference>
<dbReference type="SMART" id="SM00388">
    <property type="entry name" value="HisKA"/>
    <property type="match status" value="1"/>
</dbReference>
<evidence type="ECO:0000313" key="20">
    <source>
        <dbReference type="EMBL" id="SDJ03591.1"/>
    </source>
</evidence>
<feature type="domain" description="Histidine kinase" evidence="19">
    <location>
        <begin position="212"/>
        <end position="424"/>
    </location>
</feature>
<dbReference type="FunFam" id="1.10.287.130:FF:000001">
    <property type="entry name" value="Two-component sensor histidine kinase"/>
    <property type="match status" value="1"/>
</dbReference>
<dbReference type="InterPro" id="IPR004358">
    <property type="entry name" value="Sig_transdc_His_kin-like_C"/>
</dbReference>
<keyword evidence="21" id="KW-1185">Reference proteome</keyword>
<dbReference type="GO" id="GO:0005524">
    <property type="term" value="F:ATP binding"/>
    <property type="evidence" value="ECO:0007669"/>
    <property type="project" value="UniProtKB-KW"/>
</dbReference>
<evidence type="ECO:0000259" key="19">
    <source>
        <dbReference type="PROSITE" id="PS50109"/>
    </source>
</evidence>
<dbReference type="GO" id="GO:0016036">
    <property type="term" value="P:cellular response to phosphate starvation"/>
    <property type="evidence" value="ECO:0007669"/>
    <property type="project" value="TreeGrafter"/>
</dbReference>
<keyword evidence="10 18" id="KW-0812">Transmembrane</keyword>
<dbReference type="RefSeq" id="WP_090364222.1">
    <property type="nucleotide sequence ID" value="NZ_FNEM01000004.1"/>
</dbReference>
<accession>A0A1G8QFX1</accession>
<evidence type="ECO:0000256" key="6">
    <source>
        <dbReference type="ARBA" id="ARBA00022475"/>
    </source>
</evidence>
<sequence length="433" mass="49177">MFEEYSGYRLAGRLAIWFSLWGLVGLLLDQVTLLLLIGTWVLLGYHYRHLARLAHWLWKDRRLTPPHGTGSWEPIFNGIYRLQGKNRRRRSQLARLLSRFREGAEALPDAAVVMGHEGQIAWCNKLAELHLGIHWPQDAGQRIDNLIRYPAFSSYLHSNQYDDPIEMTSSASESRLLEIRIMAYGDNQKLLLARDVTRLRQLEEMRRDFVANVSHELKTPLTVLQGYLEMMAMSPAMDEKQVSAMTDQTQRMKSLVDQLLTLSKIEVSTQVDPEHRIDMTEVLNQVHDEALALSAGKHQLVLDIDPGLHMYGDELQIRSACANLVQNAVHYSPAGTEVRISWRRLGDVGRFEVQDCGEGIALEHIPRLTERFYRVDRARSRQTGGSGLGLAIVKHALSHHNSQLDIHSTPGKGSRFGFSIPANLIVVQQTEKA</sequence>
<keyword evidence="6" id="KW-1003">Cell membrane</keyword>
<dbReference type="InterPro" id="IPR005467">
    <property type="entry name" value="His_kinase_dom"/>
</dbReference>
<dbReference type="GO" id="GO:0006817">
    <property type="term" value="P:phosphate ion transport"/>
    <property type="evidence" value="ECO:0007669"/>
    <property type="project" value="UniProtKB-KW"/>
</dbReference>
<evidence type="ECO:0000256" key="5">
    <source>
        <dbReference type="ARBA" id="ARBA00022448"/>
    </source>
</evidence>
<keyword evidence="7" id="KW-0597">Phosphoprotein</keyword>
<comment type="catalytic activity">
    <reaction evidence="1">
        <text>ATP + protein L-histidine = ADP + protein N-phospho-L-histidine.</text>
        <dbReference type="EC" id="2.7.13.3"/>
    </reaction>
</comment>
<comment type="function">
    <text evidence="17">Member of the two-component regulatory system PhoR/PhoB involved in the phosphate regulon genes expression. PhoR may function as a membrane-associated protein kinase that phosphorylates PhoB in response to environmental signals.</text>
</comment>
<evidence type="ECO:0000256" key="18">
    <source>
        <dbReference type="SAM" id="Phobius"/>
    </source>
</evidence>
<dbReference type="PRINTS" id="PR00344">
    <property type="entry name" value="BCTRLSENSOR"/>
</dbReference>
<keyword evidence="9" id="KW-0808">Transferase</keyword>
<dbReference type="NCBIfam" id="TIGR02966">
    <property type="entry name" value="phoR_proteo"/>
    <property type="match status" value="1"/>
</dbReference>
<reference evidence="21" key="1">
    <citation type="submission" date="2016-10" db="EMBL/GenBank/DDBJ databases">
        <authorList>
            <person name="Varghese N."/>
            <person name="Submissions S."/>
        </authorList>
    </citation>
    <scope>NUCLEOTIDE SEQUENCE [LARGE SCALE GENOMIC DNA]</scope>
    <source>
        <strain evidence="21">DSM 23317</strain>
    </source>
</reference>
<evidence type="ECO:0000256" key="12">
    <source>
        <dbReference type="ARBA" id="ARBA00022777"/>
    </source>
</evidence>
<keyword evidence="8" id="KW-0592">Phosphate transport</keyword>
<dbReference type="AlphaFoldDB" id="A0A1G8QFX1"/>
<evidence type="ECO:0000256" key="2">
    <source>
        <dbReference type="ARBA" id="ARBA00004236"/>
    </source>
</evidence>
<dbReference type="InterPro" id="IPR003594">
    <property type="entry name" value="HATPase_dom"/>
</dbReference>
<evidence type="ECO:0000313" key="21">
    <source>
        <dbReference type="Proteomes" id="UP000199527"/>
    </source>
</evidence>
<evidence type="ECO:0000256" key="4">
    <source>
        <dbReference type="ARBA" id="ARBA00019665"/>
    </source>
</evidence>
<evidence type="ECO:0000256" key="11">
    <source>
        <dbReference type="ARBA" id="ARBA00022741"/>
    </source>
</evidence>
<dbReference type="Gene3D" id="3.30.565.10">
    <property type="entry name" value="Histidine kinase-like ATPase, C-terminal domain"/>
    <property type="match status" value="1"/>
</dbReference>
<dbReference type="GO" id="GO:0005886">
    <property type="term" value="C:plasma membrane"/>
    <property type="evidence" value="ECO:0007669"/>
    <property type="project" value="UniProtKB-SubCell"/>
</dbReference>
<evidence type="ECO:0000256" key="1">
    <source>
        <dbReference type="ARBA" id="ARBA00000085"/>
    </source>
</evidence>
<evidence type="ECO:0000256" key="17">
    <source>
        <dbReference type="ARBA" id="ARBA00025207"/>
    </source>
</evidence>
<evidence type="ECO:0000256" key="16">
    <source>
        <dbReference type="ARBA" id="ARBA00023136"/>
    </source>
</evidence>
<evidence type="ECO:0000256" key="10">
    <source>
        <dbReference type="ARBA" id="ARBA00022692"/>
    </source>
</evidence>
<evidence type="ECO:0000256" key="13">
    <source>
        <dbReference type="ARBA" id="ARBA00022840"/>
    </source>
</evidence>
<keyword evidence="16 18" id="KW-0472">Membrane</keyword>
<dbReference type="InterPro" id="IPR036890">
    <property type="entry name" value="HATPase_C_sf"/>
</dbReference>
<dbReference type="InterPro" id="IPR035965">
    <property type="entry name" value="PAS-like_dom_sf"/>
</dbReference>
<dbReference type="SMART" id="SM00387">
    <property type="entry name" value="HATPase_c"/>
    <property type="match status" value="1"/>
</dbReference>
<keyword evidence="5" id="KW-0813">Transport</keyword>
<dbReference type="EMBL" id="FNEM01000004">
    <property type="protein sequence ID" value="SDJ03591.1"/>
    <property type="molecule type" value="Genomic_DNA"/>
</dbReference>
<dbReference type="NCBIfam" id="NF008235">
    <property type="entry name" value="PRK11006.1"/>
    <property type="match status" value="1"/>
</dbReference>
<dbReference type="FunFam" id="3.30.565.10:FF:000032">
    <property type="entry name" value="Phosphate regulon sensor histidine kinase PhoR"/>
    <property type="match status" value="1"/>
</dbReference>
<keyword evidence="11" id="KW-0547">Nucleotide-binding</keyword>
<dbReference type="InterPro" id="IPR036097">
    <property type="entry name" value="HisK_dim/P_sf"/>
</dbReference>
<evidence type="ECO:0000256" key="8">
    <source>
        <dbReference type="ARBA" id="ARBA00022592"/>
    </source>
</evidence>
<dbReference type="InterPro" id="IPR014310">
    <property type="entry name" value="Sig_transdc_His_kinase_PhoR"/>
</dbReference>
<dbReference type="InterPro" id="IPR021766">
    <property type="entry name" value="PhoR_N"/>
</dbReference>
<name>A0A1G8QFX1_9GAMM</name>
<evidence type="ECO:0000256" key="7">
    <source>
        <dbReference type="ARBA" id="ARBA00022553"/>
    </source>
</evidence>
<organism evidence="20 21">
    <name type="scientific">Ferrimonas sediminum</name>
    <dbReference type="NCBI Taxonomy" id="718193"/>
    <lineage>
        <taxon>Bacteria</taxon>
        <taxon>Pseudomonadati</taxon>
        <taxon>Pseudomonadota</taxon>
        <taxon>Gammaproteobacteria</taxon>
        <taxon>Alteromonadales</taxon>
        <taxon>Ferrimonadaceae</taxon>
        <taxon>Ferrimonas</taxon>
    </lineage>
</organism>
<keyword evidence="14 18" id="KW-1133">Transmembrane helix</keyword>
<evidence type="ECO:0000256" key="15">
    <source>
        <dbReference type="ARBA" id="ARBA00023012"/>
    </source>
</evidence>
<gene>
    <name evidence="20" type="ORF">SAMN04488540_104286</name>
</gene>
<protein>
    <recommendedName>
        <fullName evidence="4">Phosphate regulon sensor protein PhoR</fullName>
        <ecNumber evidence="3">2.7.13.3</ecNumber>
    </recommendedName>
</protein>
<dbReference type="PROSITE" id="PS50109">
    <property type="entry name" value="HIS_KIN"/>
    <property type="match status" value="1"/>
</dbReference>
<evidence type="ECO:0000256" key="9">
    <source>
        <dbReference type="ARBA" id="ARBA00022679"/>
    </source>
</evidence>
<dbReference type="SUPFAM" id="SSF55874">
    <property type="entry name" value="ATPase domain of HSP90 chaperone/DNA topoisomerase II/histidine kinase"/>
    <property type="match status" value="1"/>
</dbReference>
<dbReference type="GO" id="GO:0004721">
    <property type="term" value="F:phosphoprotein phosphatase activity"/>
    <property type="evidence" value="ECO:0007669"/>
    <property type="project" value="InterPro"/>
</dbReference>
<proteinExistence type="predicted"/>
<keyword evidence="15" id="KW-0902">Two-component regulatory system</keyword>
<dbReference type="OrthoDB" id="9813151at2"/>
<dbReference type="PANTHER" id="PTHR45453">
    <property type="entry name" value="PHOSPHATE REGULON SENSOR PROTEIN PHOR"/>
    <property type="match status" value="1"/>
</dbReference>